<dbReference type="InterPro" id="IPR014001">
    <property type="entry name" value="Helicase_ATP-bd"/>
</dbReference>
<dbReference type="PANTHER" id="PTHR41313">
    <property type="entry name" value="ADENINE-SPECIFIC METHYLTRANSFERASE"/>
    <property type="match status" value="1"/>
</dbReference>
<comment type="caution">
    <text evidence="4">The sequence shown here is derived from an EMBL/GenBank/DDBJ whole genome shotgun (WGS) entry which is preliminary data.</text>
</comment>
<dbReference type="InterPro" id="IPR001650">
    <property type="entry name" value="Helicase_C-like"/>
</dbReference>
<keyword evidence="1" id="KW-0175">Coiled coil</keyword>
<dbReference type="SUPFAM" id="SSF52540">
    <property type="entry name" value="P-loop containing nucleoside triphosphate hydrolases"/>
    <property type="match status" value="2"/>
</dbReference>
<dbReference type="GO" id="GO:0005524">
    <property type="term" value="F:ATP binding"/>
    <property type="evidence" value="ECO:0007669"/>
    <property type="project" value="InterPro"/>
</dbReference>
<gene>
    <name evidence="4" type="ORF">PNE09_01655</name>
</gene>
<evidence type="ECO:0000313" key="4">
    <source>
        <dbReference type="EMBL" id="MDB8002765.1"/>
    </source>
</evidence>
<sequence length="1178" mass="135220">MSKKHEPDNFEQMSIFGIMNLLDNTENTLSSDNISKIIDKLSDAKRRKESIEAKKRQQEERERREREAREEKERKEAHIREVTSMDLPLDWENVFDQDVRTQGVHADSISDGLMYSLSDLGRVDIEYISSITGEDYKTIICALKGSIYQNPETWGECFYKGWETSEEYLSGNMIRKLKAAKEADKEYNGYFSENIKAIEKVIPPTVATNDIYITLGSPWVPADIIDDFILHLFGDPFKHDRSRYNQAVIDRMMESWKTIHDEITGTWEIPCKSRYNDSVSVSNTYGTDKLEALYILEKTLNMQTIAVKDKICCATNASGVKRVINKAETAAAIEKQQKLIKEFQKWVWEDDARKERLERIFENKFSCIRRRIFDGSFLRFPDMSAQINLYPYQKDAVARIIFTPNTLLAHDVGAGKTYVMIAAAMEMRRMGLSEKNMFVVPNNIVGQWKNIFHEMYPSADILCVDPKSFAPSKRESVLERIRDNDFDGIIIAYSCFEQIPLSKGYYQNLLIDEQKHIAEIADKKNKATSRLKKKQEAVSKALSELSVAMDDLYNGVYFDELGITRLFVDEAHNFKNVPLETKTNNVLGINSTGSKRCQDMMDKVHMIQKKNDGKGVVLATGTPITNSITDAYIMQRYLQSGELGMLDLQSFDSWIGMFAERVTEFEVDVDTSTYRLATRFAKFHNLPELTSLLSSVADFHQVDTSSGIPQIDGYTDALVSKTNEFANYLKGISQRAEDVRKGYVSRKDDNMLKITTDGRKAALDLRLVDPMASFTYQSKVARCSENVADIYFKTLADKSTQVIFCDTSTPKAGFNIYNEVKVMLQNKGVPSDKIAFIHDAETEAQRNTLFAQVRNGDIRILIGSTYKLGLGVNVQERLIALHHIDVPWRPADMTQREGRILRRGNTNSKVYIYRYITEGSFDAYSWQLLETKQRFISELLSGSLTERSGTDIADTVLDYAEVKALAVGDPLVKQRVEAANELTRYMALQSKLVESRIRLEKELLEMPGQIHNQIDLIEYCKQDLAFYTEWRKINLPVEDSKLKKEEAEKRKTLREFIGTAIREHVLETKEKTLTSYRGFDIVLPANMTLEKPYVWLKKSGKYYVELGDTDIGNLIRIDNYLDSLGDHLGKLMLNLEKLREKEKDIRFELSKDESYTDQIETYKNKVKKLDKKLGVDKK</sequence>
<dbReference type="InterPro" id="IPR006935">
    <property type="entry name" value="Helicase/UvrB_N"/>
</dbReference>
<dbReference type="EMBL" id="JAQLXW010000002">
    <property type="protein sequence ID" value="MDB8002765.1"/>
    <property type="molecule type" value="Genomic_DNA"/>
</dbReference>
<evidence type="ECO:0000256" key="2">
    <source>
        <dbReference type="SAM" id="MobiDB-lite"/>
    </source>
</evidence>
<proteinExistence type="predicted"/>
<evidence type="ECO:0000313" key="5">
    <source>
        <dbReference type="Proteomes" id="UP001210809"/>
    </source>
</evidence>
<evidence type="ECO:0000259" key="3">
    <source>
        <dbReference type="PROSITE" id="PS51194"/>
    </source>
</evidence>
<reference evidence="4" key="1">
    <citation type="submission" date="2023-01" db="EMBL/GenBank/DDBJ databases">
        <title>Human gut microbiome strain richness.</title>
        <authorList>
            <person name="Chen-Liaw A."/>
        </authorList>
    </citation>
    <scope>NUCLEOTIDE SEQUENCE</scope>
    <source>
        <strain evidence="4">1001283st1_G1_1001283B150217_161031</strain>
    </source>
</reference>
<feature type="coiled-coil region" evidence="1">
    <location>
        <begin position="1121"/>
        <end position="1172"/>
    </location>
</feature>
<dbReference type="Proteomes" id="UP001210809">
    <property type="component" value="Unassembled WGS sequence"/>
</dbReference>
<dbReference type="SMART" id="SM00490">
    <property type="entry name" value="HELICc"/>
    <property type="match status" value="1"/>
</dbReference>
<dbReference type="GO" id="GO:0016787">
    <property type="term" value="F:hydrolase activity"/>
    <property type="evidence" value="ECO:0007669"/>
    <property type="project" value="InterPro"/>
</dbReference>
<organism evidence="4 5">
    <name type="scientific">[Eubacterium] siraeum</name>
    <dbReference type="NCBI Taxonomy" id="39492"/>
    <lineage>
        <taxon>Bacteria</taxon>
        <taxon>Bacillati</taxon>
        <taxon>Bacillota</taxon>
        <taxon>Clostridia</taxon>
        <taxon>Eubacteriales</taxon>
        <taxon>Oscillospiraceae</taxon>
        <taxon>Oscillospiraceae incertae sedis</taxon>
    </lineage>
</organism>
<dbReference type="Gene3D" id="3.40.50.300">
    <property type="entry name" value="P-loop containing nucleotide triphosphate hydrolases"/>
    <property type="match status" value="2"/>
</dbReference>
<dbReference type="PANTHER" id="PTHR41313:SF1">
    <property type="entry name" value="DNA METHYLASE ADENINE-SPECIFIC DOMAIN-CONTAINING PROTEIN"/>
    <property type="match status" value="1"/>
</dbReference>
<name>A0AAW6CZG8_9FIRM</name>
<dbReference type="SMART" id="SM00487">
    <property type="entry name" value="DEXDc"/>
    <property type="match status" value="1"/>
</dbReference>
<dbReference type="GO" id="GO:0003677">
    <property type="term" value="F:DNA binding"/>
    <property type="evidence" value="ECO:0007669"/>
    <property type="project" value="InterPro"/>
</dbReference>
<dbReference type="Pfam" id="PF04851">
    <property type="entry name" value="ResIII"/>
    <property type="match status" value="1"/>
</dbReference>
<accession>A0AAW6CZG8</accession>
<protein>
    <submittedName>
        <fullName evidence="4">SNF2-related protein</fullName>
    </submittedName>
</protein>
<feature type="region of interest" description="Disordered" evidence="2">
    <location>
        <begin position="43"/>
        <end position="76"/>
    </location>
</feature>
<dbReference type="InterPro" id="IPR027417">
    <property type="entry name" value="P-loop_NTPase"/>
</dbReference>
<dbReference type="PROSITE" id="PS51194">
    <property type="entry name" value="HELICASE_CTER"/>
    <property type="match status" value="1"/>
</dbReference>
<dbReference type="AlphaFoldDB" id="A0AAW6CZG8"/>
<feature type="domain" description="Helicase C-terminal" evidence="3">
    <location>
        <begin position="786"/>
        <end position="963"/>
    </location>
</feature>
<feature type="coiled-coil region" evidence="1">
    <location>
        <begin position="517"/>
        <end position="544"/>
    </location>
</feature>
<evidence type="ECO:0000256" key="1">
    <source>
        <dbReference type="SAM" id="Coils"/>
    </source>
</evidence>
<dbReference type="InterPro" id="IPR052933">
    <property type="entry name" value="DNA_Protect_Modify"/>
</dbReference>
<dbReference type="Pfam" id="PF00271">
    <property type="entry name" value="Helicase_C"/>
    <property type="match status" value="1"/>
</dbReference>